<evidence type="ECO:0000256" key="4">
    <source>
        <dbReference type="PROSITE-ProRule" id="PRU00169"/>
    </source>
</evidence>
<dbReference type="PROSITE" id="PS51746">
    <property type="entry name" value="PPM_2"/>
    <property type="match status" value="1"/>
</dbReference>
<dbReference type="HOGENOM" id="CLU_000445_43_6_0"/>
<keyword evidence="8" id="KW-1185">Reference proteome</keyword>
<dbReference type="SUPFAM" id="SSF52172">
    <property type="entry name" value="CheY-like"/>
    <property type="match status" value="1"/>
</dbReference>
<dbReference type="PANTHER" id="PTHR43156:SF2">
    <property type="entry name" value="STAGE II SPORULATION PROTEIN E"/>
    <property type="match status" value="1"/>
</dbReference>
<dbReference type="AlphaFoldDB" id="A0A0S6W5Q5"/>
<organism evidence="7 8">
    <name type="scientific">Vecturithrix granuli</name>
    <dbReference type="NCBI Taxonomy" id="1499967"/>
    <lineage>
        <taxon>Bacteria</taxon>
        <taxon>Candidatus Moduliflexota</taxon>
        <taxon>Candidatus Vecturitrichia</taxon>
        <taxon>Candidatus Vecturitrichales</taxon>
        <taxon>Candidatus Vecturitrichaceae</taxon>
        <taxon>Candidatus Vecturithrix</taxon>
    </lineage>
</organism>
<protein>
    <submittedName>
        <fullName evidence="7">Stage II sporulation E family protein</fullName>
    </submittedName>
</protein>
<dbReference type="InterPro" id="IPR029016">
    <property type="entry name" value="GAF-like_dom_sf"/>
</dbReference>
<keyword evidence="4" id="KW-0597">Phosphoprotein</keyword>
<dbReference type="PANTHER" id="PTHR43156">
    <property type="entry name" value="STAGE II SPORULATION PROTEIN E-RELATED"/>
    <property type="match status" value="1"/>
</dbReference>
<dbReference type="InterPro" id="IPR001789">
    <property type="entry name" value="Sig_transdc_resp-reg_receiver"/>
</dbReference>
<evidence type="ECO:0000256" key="1">
    <source>
        <dbReference type="ARBA" id="ARBA00022679"/>
    </source>
</evidence>
<dbReference type="SMART" id="SM00065">
    <property type="entry name" value="GAF"/>
    <property type="match status" value="1"/>
</dbReference>
<feature type="domain" description="Response regulatory" evidence="5">
    <location>
        <begin position="5"/>
        <end position="128"/>
    </location>
</feature>
<dbReference type="SMART" id="SM00331">
    <property type="entry name" value="PP2C_SIG"/>
    <property type="match status" value="1"/>
</dbReference>
<keyword evidence="2" id="KW-0418">Kinase</keyword>
<keyword evidence="1" id="KW-0808">Transferase</keyword>
<evidence type="ECO:0000313" key="8">
    <source>
        <dbReference type="Proteomes" id="UP000030661"/>
    </source>
</evidence>
<keyword evidence="3" id="KW-0378">Hydrolase</keyword>
<dbReference type="GO" id="GO:0000160">
    <property type="term" value="P:phosphorelay signal transduction system"/>
    <property type="evidence" value="ECO:0007669"/>
    <property type="project" value="InterPro"/>
</dbReference>
<evidence type="ECO:0000259" key="6">
    <source>
        <dbReference type="PROSITE" id="PS51746"/>
    </source>
</evidence>
<dbReference type="GO" id="GO:0016791">
    <property type="term" value="F:phosphatase activity"/>
    <property type="evidence" value="ECO:0007669"/>
    <property type="project" value="TreeGrafter"/>
</dbReference>
<dbReference type="Pfam" id="PF00072">
    <property type="entry name" value="Response_reg"/>
    <property type="match status" value="1"/>
</dbReference>
<dbReference type="Pfam" id="PF07228">
    <property type="entry name" value="SpoIIE"/>
    <property type="match status" value="1"/>
</dbReference>
<dbReference type="GO" id="GO:0016301">
    <property type="term" value="F:kinase activity"/>
    <property type="evidence" value="ECO:0007669"/>
    <property type="project" value="UniProtKB-KW"/>
</dbReference>
<dbReference type="InterPro" id="IPR011006">
    <property type="entry name" value="CheY-like_superfamily"/>
</dbReference>
<dbReference type="SUPFAM" id="SSF55781">
    <property type="entry name" value="GAF domain-like"/>
    <property type="match status" value="1"/>
</dbReference>
<dbReference type="eggNOG" id="COG3437">
    <property type="taxonomic scope" value="Bacteria"/>
</dbReference>
<dbReference type="SMART" id="SM00448">
    <property type="entry name" value="REC"/>
    <property type="match status" value="1"/>
</dbReference>
<reference evidence="7 8" key="1">
    <citation type="journal article" date="2015" name="PeerJ">
        <title>First genomic representation of candidate bacterial phylum KSB3 points to enhanced environmental sensing as a trigger of wastewater bulking.</title>
        <authorList>
            <person name="Sekiguchi Y."/>
            <person name="Ohashi A."/>
            <person name="Parks D.H."/>
            <person name="Yamauchi T."/>
            <person name="Tyson G.W."/>
            <person name="Hugenholtz P."/>
        </authorList>
    </citation>
    <scope>NUCLEOTIDE SEQUENCE [LARGE SCALE GENOMIC DNA]</scope>
</reference>
<dbReference type="InterPro" id="IPR036457">
    <property type="entry name" value="PPM-type-like_dom_sf"/>
</dbReference>
<dbReference type="InterPro" id="IPR001932">
    <property type="entry name" value="PPM-type_phosphatase-like_dom"/>
</dbReference>
<dbReference type="EMBL" id="DF820463">
    <property type="protein sequence ID" value="GAK54949.1"/>
    <property type="molecule type" value="Genomic_DNA"/>
</dbReference>
<evidence type="ECO:0000259" key="5">
    <source>
        <dbReference type="PROSITE" id="PS50110"/>
    </source>
</evidence>
<evidence type="ECO:0000256" key="2">
    <source>
        <dbReference type="ARBA" id="ARBA00022777"/>
    </source>
</evidence>
<accession>A0A0S6W5Q5</accession>
<dbReference type="STRING" id="1499967.U27_01780"/>
<dbReference type="Gene3D" id="3.60.40.10">
    <property type="entry name" value="PPM-type phosphatase domain"/>
    <property type="match status" value="1"/>
</dbReference>
<dbReference type="Gene3D" id="3.30.450.40">
    <property type="match status" value="1"/>
</dbReference>
<dbReference type="SUPFAM" id="SSF81606">
    <property type="entry name" value="PP2C-like"/>
    <property type="match status" value="1"/>
</dbReference>
<dbReference type="Proteomes" id="UP000030661">
    <property type="component" value="Unassembled WGS sequence"/>
</dbReference>
<gene>
    <name evidence="7" type="ORF">U27_01780</name>
</gene>
<evidence type="ECO:0000313" key="7">
    <source>
        <dbReference type="EMBL" id="GAK54949.1"/>
    </source>
</evidence>
<evidence type="ECO:0000256" key="3">
    <source>
        <dbReference type="ARBA" id="ARBA00022801"/>
    </source>
</evidence>
<feature type="modified residue" description="4-aspartylphosphate" evidence="4">
    <location>
        <position position="62"/>
    </location>
</feature>
<feature type="domain" description="PPM-type phosphatase" evidence="6">
    <location>
        <begin position="325"/>
        <end position="539"/>
    </location>
</feature>
<dbReference type="Pfam" id="PF13185">
    <property type="entry name" value="GAF_2"/>
    <property type="match status" value="1"/>
</dbReference>
<sequence length="539" mass="59982">MKKYFALCVDDDQGVLNQLAIQLEEAFQDFCEFEYAESAEEASELYQELVANGNRIWLIICDQVMPGMSGDAFLEKIYQIDRNVLKVLLTGQAGLQSTIRAINHAGLNYYLEKPWSKDDLLLIVERLKVQYLMTTMVSEVQRRFAASIDLNETLHTIFFDTLEILEAEGGAIFLTDDYADILSCKLSQGLSNLQGLTFSTHSGIVGQVARTKSVHLAQNIDLLDMYGRELNETNDVMIRSAISTPLMSKDQVLGVLQVMNKKSRNAFSQDDATLLQSLSTGAALAIQNAEYSQRLLQEERIRSELLIAHQIQQGILPAPFEPRPEIHFEAVNKSAKDVGGDFYDYFEIGEQFAFFIGDVCGKGVPAAIFMASSRSTLKSQALANPNPSHVLPLANQLITEDAQEGMFVTVFYGLYSPQTHILRFLNAGHTISLLFRPGTASCASLLNTNFPVGIFTSANFDEAQIQLEPGDKLILYTDGVNEAINTRREQFGVQRIVELVLEHGNRSPKELQNAIVAAVEVFSEGQEQHDDITVMIVQV</sequence>
<dbReference type="eggNOG" id="COG2208">
    <property type="taxonomic scope" value="Bacteria"/>
</dbReference>
<proteinExistence type="predicted"/>
<dbReference type="PROSITE" id="PS50110">
    <property type="entry name" value="RESPONSE_REGULATORY"/>
    <property type="match status" value="1"/>
</dbReference>
<dbReference type="InterPro" id="IPR052016">
    <property type="entry name" value="Bact_Sigma-Reg"/>
</dbReference>
<dbReference type="InterPro" id="IPR003018">
    <property type="entry name" value="GAF"/>
</dbReference>
<dbReference type="Gene3D" id="3.40.50.2300">
    <property type="match status" value="1"/>
</dbReference>
<name>A0A0S6W5Q5_VECG1</name>